<dbReference type="EMBL" id="VOOR01000072">
    <property type="protein sequence ID" value="TXB60620.1"/>
    <property type="molecule type" value="Genomic_DNA"/>
</dbReference>
<gene>
    <name evidence="1" type="ORF">FRY97_20190</name>
</gene>
<dbReference type="InterPro" id="IPR009057">
    <property type="entry name" value="Homeodomain-like_sf"/>
</dbReference>
<evidence type="ECO:0000313" key="2">
    <source>
        <dbReference type="Proteomes" id="UP000321580"/>
    </source>
</evidence>
<keyword evidence="2" id="KW-1185">Reference proteome</keyword>
<reference evidence="1 2" key="1">
    <citation type="submission" date="2019-08" db="EMBL/GenBank/DDBJ databases">
        <title>Genome of Phaeodactylibacter luteus.</title>
        <authorList>
            <person name="Bowman J.P."/>
        </authorList>
    </citation>
    <scope>NUCLEOTIDE SEQUENCE [LARGE SCALE GENOMIC DNA]</scope>
    <source>
        <strain evidence="1 2">KCTC 42180</strain>
    </source>
</reference>
<dbReference type="InterPro" id="IPR007367">
    <property type="entry name" value="DUF433"/>
</dbReference>
<protein>
    <submittedName>
        <fullName evidence="1">DUF433 domain-containing protein</fullName>
    </submittedName>
</protein>
<dbReference type="InterPro" id="IPR036388">
    <property type="entry name" value="WH-like_DNA-bd_sf"/>
</dbReference>
<dbReference type="OrthoDB" id="940717at2"/>
<comment type="caution">
    <text evidence="1">The sequence shown here is derived from an EMBL/GenBank/DDBJ whole genome shotgun (WGS) entry which is preliminary data.</text>
</comment>
<sequence>MMTSDNTLQIGQGIYTIREMAQILGQPYHRVYRWVNTYWDERLGESYGELYSWRVEGSQAVGFHTLVEFYLLILFGEAGVAPRKVLEAHRELYQLKGTPFPFANREVLKSLRTDGTHIYFELPDGEIMTLDGTRQLNMEFVELFFKKLSFDTEGMASSFWPLGKEKAIVVDPARKFGHPLIAGHNIYPETLLDHFKAGDPIPYIAHVYQLSEQQVADALEFCQAA</sequence>
<name>A0A5C6RFX7_9BACT</name>
<accession>A0A5C6RFX7</accession>
<evidence type="ECO:0000313" key="1">
    <source>
        <dbReference type="EMBL" id="TXB60620.1"/>
    </source>
</evidence>
<organism evidence="1 2">
    <name type="scientific">Phaeodactylibacter luteus</name>
    <dbReference type="NCBI Taxonomy" id="1564516"/>
    <lineage>
        <taxon>Bacteria</taxon>
        <taxon>Pseudomonadati</taxon>
        <taxon>Bacteroidota</taxon>
        <taxon>Saprospiria</taxon>
        <taxon>Saprospirales</taxon>
        <taxon>Haliscomenobacteraceae</taxon>
        <taxon>Phaeodactylibacter</taxon>
    </lineage>
</organism>
<dbReference type="AlphaFoldDB" id="A0A5C6RFX7"/>
<dbReference type="Gene3D" id="1.10.10.10">
    <property type="entry name" value="Winged helix-like DNA-binding domain superfamily/Winged helix DNA-binding domain"/>
    <property type="match status" value="1"/>
</dbReference>
<dbReference type="SUPFAM" id="SSF46689">
    <property type="entry name" value="Homeodomain-like"/>
    <property type="match status" value="1"/>
</dbReference>
<dbReference type="Proteomes" id="UP000321580">
    <property type="component" value="Unassembled WGS sequence"/>
</dbReference>
<proteinExistence type="predicted"/>
<dbReference type="Pfam" id="PF04255">
    <property type="entry name" value="DUF433"/>
    <property type="match status" value="1"/>
</dbReference>